<keyword evidence="2" id="KW-1185">Reference proteome</keyword>
<proteinExistence type="predicted"/>
<dbReference type="AlphaFoldDB" id="A0AAV9MJR7"/>
<name>A0AAV9MJR7_9SOLN</name>
<evidence type="ECO:0000313" key="1">
    <source>
        <dbReference type="EMBL" id="KAK4737250.1"/>
    </source>
</evidence>
<gene>
    <name evidence="1" type="ORF">R3W88_000947</name>
</gene>
<dbReference type="EMBL" id="JAWPEI010000001">
    <property type="protein sequence ID" value="KAK4737250.1"/>
    <property type="molecule type" value="Genomic_DNA"/>
</dbReference>
<accession>A0AAV9MJR7</accession>
<reference evidence="1 2" key="1">
    <citation type="submission" date="2023-10" db="EMBL/GenBank/DDBJ databases">
        <title>Genome-Wide Identification Analysis in wild type Solanum Pinnatisectum Reveals Some Genes Defensing Phytophthora Infestans.</title>
        <authorList>
            <person name="Sun C."/>
        </authorList>
    </citation>
    <scope>NUCLEOTIDE SEQUENCE [LARGE SCALE GENOMIC DNA]</scope>
    <source>
        <strain evidence="1">LQN</strain>
        <tissue evidence="1">Leaf</tissue>
    </source>
</reference>
<protein>
    <submittedName>
        <fullName evidence="1">Uncharacterized protein</fullName>
    </submittedName>
</protein>
<evidence type="ECO:0000313" key="2">
    <source>
        <dbReference type="Proteomes" id="UP001311915"/>
    </source>
</evidence>
<dbReference type="Proteomes" id="UP001311915">
    <property type="component" value="Unassembled WGS sequence"/>
</dbReference>
<organism evidence="1 2">
    <name type="scientific">Solanum pinnatisectum</name>
    <name type="common">tansyleaf nightshade</name>
    <dbReference type="NCBI Taxonomy" id="50273"/>
    <lineage>
        <taxon>Eukaryota</taxon>
        <taxon>Viridiplantae</taxon>
        <taxon>Streptophyta</taxon>
        <taxon>Embryophyta</taxon>
        <taxon>Tracheophyta</taxon>
        <taxon>Spermatophyta</taxon>
        <taxon>Magnoliopsida</taxon>
        <taxon>eudicotyledons</taxon>
        <taxon>Gunneridae</taxon>
        <taxon>Pentapetalae</taxon>
        <taxon>asterids</taxon>
        <taxon>lamiids</taxon>
        <taxon>Solanales</taxon>
        <taxon>Solanaceae</taxon>
        <taxon>Solanoideae</taxon>
        <taxon>Solaneae</taxon>
        <taxon>Solanum</taxon>
    </lineage>
</organism>
<comment type="caution">
    <text evidence="1">The sequence shown here is derived from an EMBL/GenBank/DDBJ whole genome shotgun (WGS) entry which is preliminary data.</text>
</comment>
<sequence>MVRVFMKVPISLWRSLKSFLSKKFWVLRAPNPWANTHEKLENLDSSKKGLANAEMGVKNWCEHTWRLPTHYGGSHKVF</sequence>